<dbReference type="AlphaFoldDB" id="A0AAW1J124"/>
<keyword evidence="13" id="KW-0548">Nucleotidyltransferase</keyword>
<dbReference type="GO" id="GO:0003964">
    <property type="term" value="F:RNA-directed DNA polymerase activity"/>
    <property type="evidence" value="ECO:0007669"/>
    <property type="project" value="UniProtKB-KW"/>
</dbReference>
<keyword evidence="2" id="KW-1188">Viral release from host cell</keyword>
<evidence type="ECO:0000256" key="10">
    <source>
        <dbReference type="ARBA" id="ARBA00022842"/>
    </source>
</evidence>
<dbReference type="GO" id="GO:0015074">
    <property type="term" value="P:DNA integration"/>
    <property type="evidence" value="ECO:0007669"/>
    <property type="project" value="UniProtKB-KW"/>
</dbReference>
<evidence type="ECO:0000256" key="12">
    <source>
        <dbReference type="ARBA" id="ARBA00022918"/>
    </source>
</evidence>
<evidence type="ECO:0000256" key="2">
    <source>
        <dbReference type="ARBA" id="ARBA00022612"/>
    </source>
</evidence>
<dbReference type="GO" id="GO:0006310">
    <property type="term" value="P:DNA recombination"/>
    <property type="evidence" value="ECO:0007669"/>
    <property type="project" value="UniProtKB-KW"/>
</dbReference>
<dbReference type="GO" id="GO:0005524">
    <property type="term" value="F:ATP binding"/>
    <property type="evidence" value="ECO:0007669"/>
    <property type="project" value="UniProtKB-KW"/>
</dbReference>
<evidence type="ECO:0000256" key="11">
    <source>
        <dbReference type="ARBA" id="ARBA00022908"/>
    </source>
</evidence>
<evidence type="ECO:0000256" key="1">
    <source>
        <dbReference type="ARBA" id="ARBA00002180"/>
    </source>
</evidence>
<evidence type="ECO:0000256" key="3">
    <source>
        <dbReference type="ARBA" id="ARBA00022670"/>
    </source>
</evidence>
<dbReference type="EMBL" id="JASPKY010000453">
    <property type="protein sequence ID" value="KAK9696372.1"/>
    <property type="molecule type" value="Genomic_DNA"/>
</dbReference>
<dbReference type="PROSITE" id="PS50158">
    <property type="entry name" value="ZF_CCHC"/>
    <property type="match status" value="1"/>
</dbReference>
<dbReference type="InterPro" id="IPR012337">
    <property type="entry name" value="RNaseH-like_sf"/>
</dbReference>
<dbReference type="Pfam" id="PF13976">
    <property type="entry name" value="gag_pre-integrs"/>
    <property type="match status" value="1"/>
</dbReference>
<dbReference type="InterPro" id="IPR001878">
    <property type="entry name" value="Znf_CCHC"/>
</dbReference>
<reference evidence="19 20" key="1">
    <citation type="journal article" date="2024" name="BMC Genomics">
        <title>De novo assembly and annotation of Popillia japonica's genome with initial clues to its potential as an invasive pest.</title>
        <authorList>
            <person name="Cucini C."/>
            <person name="Boschi S."/>
            <person name="Funari R."/>
            <person name="Cardaioli E."/>
            <person name="Iannotti N."/>
            <person name="Marturano G."/>
            <person name="Paoli F."/>
            <person name="Bruttini M."/>
            <person name="Carapelli A."/>
            <person name="Frati F."/>
            <person name="Nardi F."/>
        </authorList>
    </citation>
    <scope>NUCLEOTIDE SEQUENCE [LARGE SCALE GENOMIC DNA]</scope>
    <source>
        <strain evidence="19">DMR45628</strain>
    </source>
</reference>
<evidence type="ECO:0000256" key="13">
    <source>
        <dbReference type="ARBA" id="ARBA00022932"/>
    </source>
</evidence>
<dbReference type="InterPro" id="IPR039537">
    <property type="entry name" value="Retrotran_Ty1/copia-like"/>
</dbReference>
<dbReference type="PANTHER" id="PTHR42648:SF11">
    <property type="entry name" value="TRANSPOSON TY4-P GAG-POL POLYPROTEIN"/>
    <property type="match status" value="1"/>
</dbReference>
<keyword evidence="14" id="KW-0917">Virion maturation</keyword>
<keyword evidence="10" id="KW-0460">Magnesium</keyword>
<evidence type="ECO:0000256" key="14">
    <source>
        <dbReference type="ARBA" id="ARBA00023113"/>
    </source>
</evidence>
<keyword evidence="9" id="KW-0067">ATP-binding</keyword>
<sequence length="647" mass="74442">MAGTLEERTKIPLFDGSNFNNWKFRMEILLEELELLELIDEPYTQKVKFLETDTTDVKASKEADLEKLKKRDRKCRLQIVQRIADRGIARQLLIRKSLLTLKFVNTQSMEAHFLKFDTLIRELRSTGATLEESDVVCHLLLTMPSEYDTIVTALETLSAENLTLSFAKNRLLEEESKKRSFKPKVKNENQQNIAFVTSTKRNTVRGNAEKFKFKCYNCGIVGHKRSECKKPQKRNDFKNSNAEAKAAVAKPSEEECYCFPAMNGSSGIQNINWFLDSGASEHLIQNDQYLENVRLLENKIKIKSAKSGQILQAEKIGDIKIKTVVGESEIPIIIKDVLFVPGLELNLLSVRKLEMNGLKIVFEKGKGQIMKGTKILAIALRNDKLYEVQLSTNTAHACYVNDNQAKLWHRRLGHMSVGNMRQLQKVAEGVSYNLKDLADKVCSTCIEGKQCCLPHNHVHVKAKRPLERIRCLLLESKLEKDMWTEAVVTATYLINRSPTRVLDGKTPAELWFGEKPNLTKLRVFGSLAYLHLLNRSPTRVLDGKTPAELWFGEKPNLTKLRVFGSLAYLHLPKEINYGKFASRTMRCIFVGYFGLLTSTKRNKLREICFKNYAMYFCRLLSKPKKQKKYFEEVQDQHIFKIFRKRRK</sequence>
<dbReference type="PANTHER" id="PTHR42648">
    <property type="entry name" value="TRANSPOSASE, PUTATIVE-RELATED"/>
    <property type="match status" value="1"/>
</dbReference>
<keyword evidence="20" id="KW-1185">Reference proteome</keyword>
<dbReference type="Pfam" id="PF22936">
    <property type="entry name" value="Pol_BBD"/>
    <property type="match status" value="1"/>
</dbReference>
<keyword evidence="8" id="KW-0378">Hydrolase</keyword>
<evidence type="ECO:0000313" key="20">
    <source>
        <dbReference type="Proteomes" id="UP001458880"/>
    </source>
</evidence>
<evidence type="ECO:0000259" key="18">
    <source>
        <dbReference type="PROSITE" id="PS50158"/>
    </source>
</evidence>
<evidence type="ECO:0000313" key="19">
    <source>
        <dbReference type="EMBL" id="KAK9696372.1"/>
    </source>
</evidence>
<evidence type="ECO:0000256" key="5">
    <source>
        <dbReference type="ARBA" id="ARBA00022723"/>
    </source>
</evidence>
<feature type="coiled-coil region" evidence="17">
    <location>
        <begin position="279"/>
        <end position="306"/>
    </location>
</feature>
<protein>
    <submittedName>
        <fullName evidence="19">GAG-pre-integrase domain</fullName>
    </submittedName>
</protein>
<evidence type="ECO:0000256" key="6">
    <source>
        <dbReference type="ARBA" id="ARBA00022741"/>
    </source>
</evidence>
<evidence type="ECO:0000256" key="9">
    <source>
        <dbReference type="ARBA" id="ARBA00022840"/>
    </source>
</evidence>
<feature type="domain" description="CCHC-type" evidence="18">
    <location>
        <begin position="214"/>
        <end position="230"/>
    </location>
</feature>
<keyword evidence="6" id="KW-0547">Nucleotide-binding</keyword>
<accession>A0AAW1J124</accession>
<proteinExistence type="predicted"/>
<dbReference type="Pfam" id="PF00098">
    <property type="entry name" value="zf-CCHC"/>
    <property type="match status" value="1"/>
</dbReference>
<keyword evidence="16" id="KW-0863">Zinc-finger</keyword>
<keyword evidence="12" id="KW-0695">RNA-directed DNA polymerase</keyword>
<organism evidence="19 20">
    <name type="scientific">Popillia japonica</name>
    <name type="common">Japanese beetle</name>
    <dbReference type="NCBI Taxonomy" id="7064"/>
    <lineage>
        <taxon>Eukaryota</taxon>
        <taxon>Metazoa</taxon>
        <taxon>Ecdysozoa</taxon>
        <taxon>Arthropoda</taxon>
        <taxon>Hexapoda</taxon>
        <taxon>Insecta</taxon>
        <taxon>Pterygota</taxon>
        <taxon>Neoptera</taxon>
        <taxon>Endopterygota</taxon>
        <taxon>Coleoptera</taxon>
        <taxon>Polyphaga</taxon>
        <taxon>Scarabaeiformia</taxon>
        <taxon>Scarabaeidae</taxon>
        <taxon>Rutelinae</taxon>
        <taxon>Popillia</taxon>
    </lineage>
</organism>
<dbReference type="GO" id="GO:0008233">
    <property type="term" value="F:peptidase activity"/>
    <property type="evidence" value="ECO:0007669"/>
    <property type="project" value="UniProtKB-KW"/>
</dbReference>
<dbReference type="GO" id="GO:0003676">
    <property type="term" value="F:nucleic acid binding"/>
    <property type="evidence" value="ECO:0007669"/>
    <property type="project" value="InterPro"/>
</dbReference>
<dbReference type="Gene3D" id="3.30.420.10">
    <property type="entry name" value="Ribonuclease H-like superfamily/Ribonuclease H"/>
    <property type="match status" value="1"/>
</dbReference>
<keyword evidence="7" id="KW-0255">Endonuclease</keyword>
<dbReference type="SUPFAM" id="SSF53098">
    <property type="entry name" value="Ribonuclease H-like"/>
    <property type="match status" value="1"/>
</dbReference>
<keyword evidence="5" id="KW-0479">Metal-binding</keyword>
<keyword evidence="17" id="KW-0175">Coiled coil</keyword>
<keyword evidence="4" id="KW-0540">Nuclease</keyword>
<evidence type="ECO:0000256" key="8">
    <source>
        <dbReference type="ARBA" id="ARBA00022801"/>
    </source>
</evidence>
<gene>
    <name evidence="19" type="ORF">QE152_g31954</name>
</gene>
<dbReference type="InterPro" id="IPR054722">
    <property type="entry name" value="PolX-like_BBD"/>
</dbReference>
<keyword evidence="16" id="KW-0862">Zinc</keyword>
<comment type="caution">
    <text evidence="19">The sequence shown here is derived from an EMBL/GenBank/DDBJ whole genome shotgun (WGS) entry which is preliminary data.</text>
</comment>
<keyword evidence="11" id="KW-0229">DNA integration</keyword>
<dbReference type="InterPro" id="IPR036875">
    <property type="entry name" value="Znf_CCHC_sf"/>
</dbReference>
<dbReference type="GO" id="GO:0006508">
    <property type="term" value="P:proteolysis"/>
    <property type="evidence" value="ECO:0007669"/>
    <property type="project" value="UniProtKB-KW"/>
</dbReference>
<dbReference type="InterPro" id="IPR025724">
    <property type="entry name" value="GAG-pre-integrase_dom"/>
</dbReference>
<name>A0AAW1J124_POPJA</name>
<evidence type="ECO:0000256" key="17">
    <source>
        <dbReference type="SAM" id="Coils"/>
    </source>
</evidence>
<comment type="function">
    <text evidence="1">The aspartyl protease (PR) mediates the proteolytic cleavages of the Gag and Gag-Pol polyproteins after assembly of the VLP.</text>
</comment>
<evidence type="ECO:0000256" key="7">
    <source>
        <dbReference type="ARBA" id="ARBA00022759"/>
    </source>
</evidence>
<dbReference type="InterPro" id="IPR036397">
    <property type="entry name" value="RNaseH_sf"/>
</dbReference>
<dbReference type="SMART" id="SM00343">
    <property type="entry name" value="ZnF_C2HC"/>
    <property type="match status" value="1"/>
</dbReference>
<dbReference type="Proteomes" id="UP001458880">
    <property type="component" value="Unassembled WGS sequence"/>
</dbReference>
<keyword evidence="3" id="KW-0645">Protease</keyword>
<dbReference type="GO" id="GO:0003887">
    <property type="term" value="F:DNA-directed DNA polymerase activity"/>
    <property type="evidence" value="ECO:0007669"/>
    <property type="project" value="UniProtKB-KW"/>
</dbReference>
<keyword evidence="15" id="KW-0233">DNA recombination</keyword>
<dbReference type="GO" id="GO:0004519">
    <property type="term" value="F:endonuclease activity"/>
    <property type="evidence" value="ECO:0007669"/>
    <property type="project" value="UniProtKB-KW"/>
</dbReference>
<dbReference type="GO" id="GO:0008270">
    <property type="term" value="F:zinc ion binding"/>
    <property type="evidence" value="ECO:0007669"/>
    <property type="project" value="UniProtKB-KW"/>
</dbReference>
<evidence type="ECO:0000256" key="15">
    <source>
        <dbReference type="ARBA" id="ARBA00023172"/>
    </source>
</evidence>
<keyword evidence="13" id="KW-0239">DNA-directed DNA polymerase</keyword>
<dbReference type="SUPFAM" id="SSF57756">
    <property type="entry name" value="Retrovirus zinc finger-like domains"/>
    <property type="match status" value="1"/>
</dbReference>
<evidence type="ECO:0000256" key="16">
    <source>
        <dbReference type="PROSITE-ProRule" id="PRU00047"/>
    </source>
</evidence>
<evidence type="ECO:0000256" key="4">
    <source>
        <dbReference type="ARBA" id="ARBA00022722"/>
    </source>
</evidence>
<keyword evidence="13" id="KW-0808">Transferase</keyword>
<dbReference type="Pfam" id="PF14223">
    <property type="entry name" value="Retrotran_gag_2"/>
    <property type="match status" value="1"/>
</dbReference>